<dbReference type="EMBL" id="JAVIJP010000029">
    <property type="protein sequence ID" value="KAL3633412.1"/>
    <property type="molecule type" value="Genomic_DNA"/>
</dbReference>
<protein>
    <recommendedName>
        <fullName evidence="3">F-box domain-containing protein</fullName>
    </recommendedName>
</protein>
<keyword evidence="2" id="KW-1185">Reference proteome</keyword>
<dbReference type="InterPro" id="IPR036047">
    <property type="entry name" value="F-box-like_dom_sf"/>
</dbReference>
<dbReference type="PANTHER" id="PTHR32278">
    <property type="entry name" value="F-BOX DOMAIN-CONTAINING PROTEIN"/>
    <property type="match status" value="1"/>
</dbReference>
<evidence type="ECO:0000313" key="2">
    <source>
        <dbReference type="Proteomes" id="UP001632038"/>
    </source>
</evidence>
<dbReference type="Pfam" id="PF14299">
    <property type="entry name" value="PP2"/>
    <property type="match status" value="1"/>
</dbReference>
<dbReference type="InterPro" id="IPR025886">
    <property type="entry name" value="PP2-like"/>
</dbReference>
<proteinExistence type="predicted"/>
<dbReference type="Proteomes" id="UP001632038">
    <property type="component" value="Unassembled WGS sequence"/>
</dbReference>
<gene>
    <name evidence="1" type="ORF">CASFOL_022174</name>
</gene>
<dbReference type="AlphaFoldDB" id="A0ABD3CVB0"/>
<sequence length="276" mass="31150">MADAASPFCLLREDCIGKIISLTSPIDACTAAAVSPAFKSAVEYDVVWERFLPSDYEEIVSGSGLLVELLTKKELYFLMCDTDLIVGGGKMSFRLNRSTGKKCCMISARELYIAWKGNPEHWEWISSPESRFGEAAELRSVCWLEIRGTLRLQILSPNTNYEAFLVFKLSENSYGLENSKKASIKVVKDNTTKSTEDNITTVYIVQPTRTRLPLGIMLRRYPSSRGDCWMEIKLGEFVVEEGDEGDVVIQLLETEHLNWKKGLIVQGIEVRPKKLF</sequence>
<reference evidence="2" key="1">
    <citation type="journal article" date="2024" name="IScience">
        <title>Strigolactones Initiate the Formation of Haustorium-like Structures in Castilleja.</title>
        <authorList>
            <person name="Buerger M."/>
            <person name="Peterson D."/>
            <person name="Chory J."/>
        </authorList>
    </citation>
    <scope>NUCLEOTIDE SEQUENCE [LARGE SCALE GENOMIC DNA]</scope>
</reference>
<comment type="caution">
    <text evidence="1">The sequence shown here is derived from an EMBL/GenBank/DDBJ whole genome shotgun (WGS) entry which is preliminary data.</text>
</comment>
<dbReference type="CDD" id="cd22162">
    <property type="entry name" value="F-box_AtSKIP3-like"/>
    <property type="match status" value="1"/>
</dbReference>
<dbReference type="SUPFAM" id="SSF81383">
    <property type="entry name" value="F-box domain"/>
    <property type="match status" value="1"/>
</dbReference>
<evidence type="ECO:0000313" key="1">
    <source>
        <dbReference type="EMBL" id="KAL3633412.1"/>
    </source>
</evidence>
<dbReference type="PANTHER" id="PTHR32278:SF130">
    <property type="entry name" value="F-BOX DOMAIN-CONTAINING PROTEIN"/>
    <property type="match status" value="1"/>
</dbReference>
<evidence type="ECO:0008006" key="3">
    <source>
        <dbReference type="Google" id="ProtNLM"/>
    </source>
</evidence>
<organism evidence="1 2">
    <name type="scientific">Castilleja foliolosa</name>
    <dbReference type="NCBI Taxonomy" id="1961234"/>
    <lineage>
        <taxon>Eukaryota</taxon>
        <taxon>Viridiplantae</taxon>
        <taxon>Streptophyta</taxon>
        <taxon>Embryophyta</taxon>
        <taxon>Tracheophyta</taxon>
        <taxon>Spermatophyta</taxon>
        <taxon>Magnoliopsida</taxon>
        <taxon>eudicotyledons</taxon>
        <taxon>Gunneridae</taxon>
        <taxon>Pentapetalae</taxon>
        <taxon>asterids</taxon>
        <taxon>lamiids</taxon>
        <taxon>Lamiales</taxon>
        <taxon>Orobanchaceae</taxon>
        <taxon>Pedicularideae</taxon>
        <taxon>Castillejinae</taxon>
        <taxon>Castilleja</taxon>
    </lineage>
</organism>
<accession>A0ABD3CVB0</accession>
<name>A0ABD3CVB0_9LAMI</name>